<dbReference type="Pfam" id="PF00462">
    <property type="entry name" value="Glutaredoxin"/>
    <property type="match status" value="1"/>
</dbReference>
<organism evidence="5 6">
    <name type="scientific">Babesia divergens</name>
    <dbReference type="NCBI Taxonomy" id="32595"/>
    <lineage>
        <taxon>Eukaryota</taxon>
        <taxon>Sar</taxon>
        <taxon>Alveolata</taxon>
        <taxon>Apicomplexa</taxon>
        <taxon>Aconoidasida</taxon>
        <taxon>Piroplasmida</taxon>
        <taxon>Babesiidae</taxon>
        <taxon>Babesia</taxon>
    </lineage>
</organism>
<dbReference type="Proteomes" id="UP001195914">
    <property type="component" value="Unassembled WGS sequence"/>
</dbReference>
<keyword evidence="6" id="KW-1185">Reference proteome</keyword>
<evidence type="ECO:0000313" key="6">
    <source>
        <dbReference type="Proteomes" id="UP001195914"/>
    </source>
</evidence>
<proteinExistence type="predicted"/>
<keyword evidence="1" id="KW-0411">Iron-sulfur</keyword>
<evidence type="ECO:0000313" key="5">
    <source>
        <dbReference type="EMBL" id="KAK1936477.1"/>
    </source>
</evidence>
<protein>
    <recommendedName>
        <fullName evidence="4">Glutaredoxin domain-containing protein</fullName>
    </recommendedName>
</protein>
<dbReference type="Gene3D" id="3.40.30.10">
    <property type="entry name" value="Glutaredoxin"/>
    <property type="match status" value="1"/>
</dbReference>
<dbReference type="InterPro" id="IPR002109">
    <property type="entry name" value="Glutaredoxin"/>
</dbReference>
<dbReference type="PANTHER" id="PTHR10293:SF72">
    <property type="entry name" value="MONOTHIOL GLUTAREDOXIN-S14, CHLOROPLASTIC"/>
    <property type="match status" value="1"/>
</dbReference>
<dbReference type="AlphaFoldDB" id="A0AAD9GDP7"/>
<sequence length="150" mass="17233">MQIFTILPWEIFVFIHFLVFYIAMMILLLCTHAFKNTLLQSLSLAPEAEARVSVIKREISEYDVVLFMKGNASKPACKFSRQALDILKTSKVPIIRTVDVLESQELRSGIKIFSNYPYIPQLYVRKTFIGGLEKILDMYNDGSLHKLLQG</sequence>
<keyword evidence="1" id="KW-0408">Iron</keyword>
<reference evidence="5" key="1">
    <citation type="journal article" date="2014" name="Nucleic Acids Res.">
        <title>The evolutionary dynamics of variant antigen genes in Babesia reveal a history of genomic innovation underlying host-parasite interaction.</title>
        <authorList>
            <person name="Jackson A.P."/>
            <person name="Otto T.D."/>
            <person name="Darby A."/>
            <person name="Ramaprasad A."/>
            <person name="Xia D."/>
            <person name="Echaide I.E."/>
            <person name="Farber M."/>
            <person name="Gahlot S."/>
            <person name="Gamble J."/>
            <person name="Gupta D."/>
            <person name="Gupta Y."/>
            <person name="Jackson L."/>
            <person name="Malandrin L."/>
            <person name="Malas T.B."/>
            <person name="Moussa E."/>
            <person name="Nair M."/>
            <person name="Reid A.J."/>
            <person name="Sanders M."/>
            <person name="Sharma J."/>
            <person name="Tracey A."/>
            <person name="Quail M.A."/>
            <person name="Weir W."/>
            <person name="Wastling J.M."/>
            <person name="Hall N."/>
            <person name="Willadsen P."/>
            <person name="Lingelbach K."/>
            <person name="Shiels B."/>
            <person name="Tait A."/>
            <person name="Berriman M."/>
            <person name="Allred D.R."/>
            <person name="Pain A."/>
        </authorList>
    </citation>
    <scope>NUCLEOTIDE SEQUENCE</scope>
    <source>
        <strain evidence="5">1802A</strain>
    </source>
</reference>
<dbReference type="GO" id="GO:0051537">
    <property type="term" value="F:2 iron, 2 sulfur cluster binding"/>
    <property type="evidence" value="ECO:0007669"/>
    <property type="project" value="UniProtKB-KW"/>
</dbReference>
<feature type="transmembrane region" description="Helical" evidence="3">
    <location>
        <begin position="6"/>
        <end position="30"/>
    </location>
</feature>
<keyword evidence="3" id="KW-0812">Transmembrane</keyword>
<evidence type="ECO:0000256" key="2">
    <source>
        <dbReference type="ARBA" id="ARBA00023284"/>
    </source>
</evidence>
<dbReference type="EMBL" id="JAHBMH010000044">
    <property type="protein sequence ID" value="KAK1936477.1"/>
    <property type="molecule type" value="Genomic_DNA"/>
</dbReference>
<accession>A0AAD9GDP7</accession>
<keyword evidence="2" id="KW-0676">Redox-active center</keyword>
<keyword evidence="1" id="KW-0479">Metal-binding</keyword>
<keyword evidence="1" id="KW-0001">2Fe-2S</keyword>
<gene>
    <name evidence="5" type="ORF">X943_003722</name>
</gene>
<feature type="domain" description="Glutaredoxin" evidence="4">
    <location>
        <begin position="64"/>
        <end position="129"/>
    </location>
</feature>
<evidence type="ECO:0000256" key="1">
    <source>
        <dbReference type="ARBA" id="ARBA00022714"/>
    </source>
</evidence>
<dbReference type="InterPro" id="IPR004480">
    <property type="entry name" value="Monothiol_GRX-rel"/>
</dbReference>
<dbReference type="PANTHER" id="PTHR10293">
    <property type="entry name" value="GLUTAREDOXIN FAMILY MEMBER"/>
    <property type="match status" value="1"/>
</dbReference>
<keyword evidence="3" id="KW-0472">Membrane</keyword>
<dbReference type="InterPro" id="IPR036249">
    <property type="entry name" value="Thioredoxin-like_sf"/>
</dbReference>
<evidence type="ECO:0000256" key="3">
    <source>
        <dbReference type="SAM" id="Phobius"/>
    </source>
</evidence>
<name>A0AAD9GDP7_BABDI</name>
<evidence type="ECO:0000259" key="4">
    <source>
        <dbReference type="Pfam" id="PF00462"/>
    </source>
</evidence>
<dbReference type="SUPFAM" id="SSF52833">
    <property type="entry name" value="Thioredoxin-like"/>
    <property type="match status" value="1"/>
</dbReference>
<comment type="caution">
    <text evidence="5">The sequence shown here is derived from an EMBL/GenBank/DDBJ whole genome shotgun (WGS) entry which is preliminary data.</text>
</comment>
<keyword evidence="3" id="KW-1133">Transmembrane helix</keyword>
<reference evidence="5" key="2">
    <citation type="submission" date="2021-05" db="EMBL/GenBank/DDBJ databases">
        <authorList>
            <person name="Pain A."/>
        </authorList>
    </citation>
    <scope>NUCLEOTIDE SEQUENCE</scope>
    <source>
        <strain evidence="5">1802A</strain>
    </source>
</reference>
<dbReference type="PROSITE" id="PS51354">
    <property type="entry name" value="GLUTAREDOXIN_2"/>
    <property type="match status" value="1"/>
</dbReference>